<accession>A0A6A2ZQF1</accession>
<protein>
    <submittedName>
        <fullName evidence="2">G10 family protein</fullName>
    </submittedName>
</protein>
<feature type="domain" description="XS" evidence="1">
    <location>
        <begin position="83"/>
        <end position="206"/>
    </location>
</feature>
<name>A0A6A2ZQF1_HIBSY</name>
<dbReference type="Gene3D" id="3.30.70.2890">
    <property type="entry name" value="XS domain"/>
    <property type="match status" value="1"/>
</dbReference>
<gene>
    <name evidence="2" type="ORF">F3Y22_tig00110809pilonHSYRG00247</name>
</gene>
<dbReference type="EMBL" id="VEPZ02001118">
    <property type="protein sequence ID" value="KAE8693579.1"/>
    <property type="molecule type" value="Genomic_DNA"/>
</dbReference>
<dbReference type="AlphaFoldDB" id="A0A6A2ZQF1"/>
<dbReference type="GO" id="GO:0031047">
    <property type="term" value="P:regulatory ncRNA-mediated gene silencing"/>
    <property type="evidence" value="ECO:0007669"/>
    <property type="project" value="InterPro"/>
</dbReference>
<evidence type="ECO:0000313" key="3">
    <source>
        <dbReference type="Proteomes" id="UP000436088"/>
    </source>
</evidence>
<evidence type="ECO:0000313" key="2">
    <source>
        <dbReference type="EMBL" id="KAE8693579.1"/>
    </source>
</evidence>
<sequence length="232" mass="26021">MMVDSLKWMDRVPICCVCGSKSEDFVDNVSLVMHAFTSRRHRVEHLGLHKALCLLMGWDSMTVSNCLWTPKALACAEVLAMKEDLVVWPPVVILHNSSIGTTISDDRIIVSIEEIEAFLRGMGFGRGISKVCCGKPANWSIMVVIFHGTISGLQDAERLHNMYAENKHGRAEFMRVDCHSGETKKTPLNKVEDVLYGYLGVAGDMDKLDFETKSHSVVKSKKEIYSIADQWE</sequence>
<reference evidence="2" key="1">
    <citation type="submission" date="2019-09" db="EMBL/GenBank/DDBJ databases">
        <title>Draft genome information of white flower Hibiscus syriacus.</title>
        <authorList>
            <person name="Kim Y.-M."/>
        </authorList>
    </citation>
    <scope>NUCLEOTIDE SEQUENCE [LARGE SCALE GENOMIC DNA]</scope>
    <source>
        <strain evidence="2">YM2019G1</strain>
    </source>
</reference>
<dbReference type="Proteomes" id="UP000436088">
    <property type="component" value="Unassembled WGS sequence"/>
</dbReference>
<organism evidence="2 3">
    <name type="scientific">Hibiscus syriacus</name>
    <name type="common">Rose of Sharon</name>
    <dbReference type="NCBI Taxonomy" id="106335"/>
    <lineage>
        <taxon>Eukaryota</taxon>
        <taxon>Viridiplantae</taxon>
        <taxon>Streptophyta</taxon>
        <taxon>Embryophyta</taxon>
        <taxon>Tracheophyta</taxon>
        <taxon>Spermatophyta</taxon>
        <taxon>Magnoliopsida</taxon>
        <taxon>eudicotyledons</taxon>
        <taxon>Gunneridae</taxon>
        <taxon>Pentapetalae</taxon>
        <taxon>rosids</taxon>
        <taxon>malvids</taxon>
        <taxon>Malvales</taxon>
        <taxon>Malvaceae</taxon>
        <taxon>Malvoideae</taxon>
        <taxon>Hibiscus</taxon>
    </lineage>
</organism>
<dbReference type="PANTHER" id="PTHR46619">
    <property type="entry name" value="RNA RECOGNITION MOTIF XS DOMAIN PROTEIN-RELATED"/>
    <property type="match status" value="1"/>
</dbReference>
<proteinExistence type="predicted"/>
<dbReference type="PANTHER" id="PTHR46619:SF2">
    <property type="entry name" value="XS DOMAIN PROTEIN"/>
    <property type="match status" value="1"/>
</dbReference>
<comment type="caution">
    <text evidence="2">The sequence shown here is derived from an EMBL/GenBank/DDBJ whole genome shotgun (WGS) entry which is preliminary data.</text>
</comment>
<evidence type="ECO:0000259" key="1">
    <source>
        <dbReference type="Pfam" id="PF03468"/>
    </source>
</evidence>
<keyword evidence="3" id="KW-1185">Reference proteome</keyword>
<dbReference type="InterPro" id="IPR038588">
    <property type="entry name" value="XS_domain_sf"/>
</dbReference>
<dbReference type="Pfam" id="PF03468">
    <property type="entry name" value="XS"/>
    <property type="match status" value="1"/>
</dbReference>
<dbReference type="InterPro" id="IPR005380">
    <property type="entry name" value="XS_domain"/>
</dbReference>